<comment type="subcellular location">
    <subcellularLocation>
        <location evidence="6">Cytoplasm</location>
    </subcellularLocation>
</comment>
<proteinExistence type="inferred from homology"/>
<gene>
    <name evidence="6" type="primary">purS</name>
    <name evidence="7" type="ORF">FD14_GL002981</name>
</gene>
<dbReference type="InterPro" id="IPR036604">
    <property type="entry name" value="PurS-like_sf"/>
</dbReference>
<evidence type="ECO:0000313" key="8">
    <source>
        <dbReference type="Proteomes" id="UP000051442"/>
    </source>
</evidence>
<evidence type="ECO:0000256" key="4">
    <source>
        <dbReference type="ARBA" id="ARBA00022755"/>
    </source>
</evidence>
<dbReference type="InterPro" id="IPR003850">
    <property type="entry name" value="PurS"/>
</dbReference>
<dbReference type="GO" id="GO:0004642">
    <property type="term" value="F:phosphoribosylformylglycinamidine synthase activity"/>
    <property type="evidence" value="ECO:0007669"/>
    <property type="project" value="UniProtKB-UniRule"/>
</dbReference>
<dbReference type="Proteomes" id="UP000051442">
    <property type="component" value="Unassembled WGS sequence"/>
</dbReference>
<comment type="function">
    <text evidence="6">Part of the phosphoribosylformylglycinamidine synthase complex involved in the purines biosynthetic pathway. Catalyzes the ATP-dependent conversion of formylglycinamide ribonucleotide (FGAR) and glutamine to yield formylglycinamidine ribonucleotide (FGAM) and glutamate. The FGAM synthase complex is composed of three subunits. PurQ produces an ammonia molecule by converting glutamine to glutamate. PurL transfers the ammonia molecule to FGAR to form FGAM in an ATP-dependent manner. PurS interacts with PurQ and PurL and is thought to assist in the transfer of the ammonia molecule from PurQ to PurL.</text>
</comment>
<evidence type="ECO:0000256" key="2">
    <source>
        <dbReference type="ARBA" id="ARBA00022598"/>
    </source>
</evidence>
<dbReference type="OrthoDB" id="9799101at2"/>
<dbReference type="PATRIC" id="fig|1423804.4.peg.3209"/>
<keyword evidence="2 6" id="KW-0436">Ligase</keyword>
<keyword evidence="1 6" id="KW-0963">Cytoplasm</keyword>
<dbReference type="STRING" id="1423804.FD14_GL002981"/>
<accession>A0A0R2EQ87</accession>
<reference evidence="7 8" key="1">
    <citation type="journal article" date="2015" name="Genome Announc.">
        <title>Expanding the biotechnology potential of lactobacilli through comparative genomics of 213 strains and associated genera.</title>
        <authorList>
            <person name="Sun Z."/>
            <person name="Harris H.M."/>
            <person name="McCann A."/>
            <person name="Guo C."/>
            <person name="Argimon S."/>
            <person name="Zhang W."/>
            <person name="Yang X."/>
            <person name="Jeffery I.B."/>
            <person name="Cooney J.C."/>
            <person name="Kagawa T.F."/>
            <person name="Liu W."/>
            <person name="Song Y."/>
            <person name="Salvetti E."/>
            <person name="Wrobel A."/>
            <person name="Rasinkangas P."/>
            <person name="Parkhill J."/>
            <person name="Rea M.C."/>
            <person name="O'Sullivan O."/>
            <person name="Ritari J."/>
            <person name="Douillard F.P."/>
            <person name="Paul Ross R."/>
            <person name="Yang R."/>
            <person name="Briner A.E."/>
            <person name="Felis G.E."/>
            <person name="de Vos W.M."/>
            <person name="Barrangou R."/>
            <person name="Klaenhammer T.R."/>
            <person name="Caufield P.W."/>
            <person name="Cui Y."/>
            <person name="Zhang H."/>
            <person name="O'Toole P.W."/>
        </authorList>
    </citation>
    <scope>NUCLEOTIDE SEQUENCE [LARGE SCALE GENOMIC DNA]</scope>
    <source>
        <strain evidence="7 8">DSM 23365</strain>
    </source>
</reference>
<comment type="catalytic activity">
    <reaction evidence="6">
        <text>N(2)-formyl-N(1)-(5-phospho-beta-D-ribosyl)glycinamide + L-glutamine + ATP + H2O = 2-formamido-N(1)-(5-O-phospho-beta-D-ribosyl)acetamidine + L-glutamate + ADP + phosphate + H(+)</text>
        <dbReference type="Rhea" id="RHEA:17129"/>
        <dbReference type="ChEBI" id="CHEBI:15377"/>
        <dbReference type="ChEBI" id="CHEBI:15378"/>
        <dbReference type="ChEBI" id="CHEBI:29985"/>
        <dbReference type="ChEBI" id="CHEBI:30616"/>
        <dbReference type="ChEBI" id="CHEBI:43474"/>
        <dbReference type="ChEBI" id="CHEBI:58359"/>
        <dbReference type="ChEBI" id="CHEBI:147286"/>
        <dbReference type="ChEBI" id="CHEBI:147287"/>
        <dbReference type="ChEBI" id="CHEBI:456216"/>
        <dbReference type="EC" id="6.3.5.3"/>
    </reaction>
</comment>
<sequence length="85" mass="9554">MYLAQIHVTYKPSILDPQGVAIKDAMHRLDFDTVTDVTQGKYFEVTLSADSAADAEAEIEAICDRLLANPNMETYRYDVKELANQ</sequence>
<dbReference type="RefSeq" id="WP_057152473.1">
    <property type="nucleotide sequence ID" value="NZ_AYZM01000180.1"/>
</dbReference>
<evidence type="ECO:0000313" key="7">
    <source>
        <dbReference type="EMBL" id="KRN15162.1"/>
    </source>
</evidence>
<dbReference type="Pfam" id="PF02700">
    <property type="entry name" value="PurS"/>
    <property type="match status" value="1"/>
</dbReference>
<dbReference type="SUPFAM" id="SSF82697">
    <property type="entry name" value="PurS-like"/>
    <property type="match status" value="1"/>
</dbReference>
<dbReference type="NCBIfam" id="TIGR00302">
    <property type="entry name" value="phosphoribosylformylglycinamidine synthase subunit PurS"/>
    <property type="match status" value="1"/>
</dbReference>
<evidence type="ECO:0000256" key="6">
    <source>
        <dbReference type="HAMAP-Rule" id="MF_01926"/>
    </source>
</evidence>
<dbReference type="AlphaFoldDB" id="A0A0R2EQ87"/>
<dbReference type="Gene3D" id="3.30.1280.10">
    <property type="entry name" value="Phosphoribosylformylglycinamidine synthase subunit PurS"/>
    <property type="match status" value="1"/>
</dbReference>
<protein>
    <recommendedName>
        <fullName evidence="6">Phosphoribosylformylglycinamidine synthase subunit PurS</fullName>
        <shortName evidence="6">FGAM synthase</shortName>
        <ecNumber evidence="6">6.3.5.3</ecNumber>
    </recommendedName>
    <alternativeName>
        <fullName evidence="6">Formylglycinamide ribonucleotide amidotransferase subunit III</fullName>
        <shortName evidence="6">FGAR amidotransferase III</shortName>
        <shortName evidence="6">FGAR-AT III</shortName>
    </alternativeName>
    <alternativeName>
        <fullName evidence="6">Phosphoribosylformylglycinamidine synthase subunit III</fullName>
    </alternativeName>
</protein>
<evidence type="ECO:0000256" key="1">
    <source>
        <dbReference type="ARBA" id="ARBA00022490"/>
    </source>
</evidence>
<dbReference type="EMBL" id="AYZM01000180">
    <property type="protein sequence ID" value="KRN15162.1"/>
    <property type="molecule type" value="Genomic_DNA"/>
</dbReference>
<comment type="caution">
    <text evidence="7">The sequence shown here is derived from an EMBL/GenBank/DDBJ whole genome shotgun (WGS) entry which is preliminary data.</text>
</comment>
<organism evidence="7 8">
    <name type="scientific">Secundilactobacillus similis DSM 23365 = JCM 2765</name>
    <dbReference type="NCBI Taxonomy" id="1423804"/>
    <lineage>
        <taxon>Bacteria</taxon>
        <taxon>Bacillati</taxon>
        <taxon>Bacillota</taxon>
        <taxon>Bacilli</taxon>
        <taxon>Lactobacillales</taxon>
        <taxon>Lactobacillaceae</taxon>
        <taxon>Secundilactobacillus</taxon>
    </lineage>
</organism>
<keyword evidence="3 6" id="KW-0547">Nucleotide-binding</keyword>
<dbReference type="GO" id="GO:0006189">
    <property type="term" value="P:'de novo' IMP biosynthetic process"/>
    <property type="evidence" value="ECO:0007669"/>
    <property type="project" value="UniProtKB-UniRule"/>
</dbReference>
<dbReference type="PANTHER" id="PTHR34696">
    <property type="entry name" value="PHOSPHORIBOSYLFORMYLGLYCINAMIDINE SYNTHASE SUBUNIT PURS"/>
    <property type="match status" value="1"/>
</dbReference>
<dbReference type="PANTHER" id="PTHR34696:SF1">
    <property type="entry name" value="PHOSPHORIBOSYLFORMYLGLYCINAMIDINE SYNTHASE SUBUNIT PURS"/>
    <property type="match status" value="1"/>
</dbReference>
<evidence type="ECO:0000256" key="3">
    <source>
        <dbReference type="ARBA" id="ARBA00022741"/>
    </source>
</evidence>
<evidence type="ECO:0000256" key="5">
    <source>
        <dbReference type="ARBA" id="ARBA00022840"/>
    </source>
</evidence>
<dbReference type="GO" id="GO:0005737">
    <property type="term" value="C:cytoplasm"/>
    <property type="evidence" value="ECO:0007669"/>
    <property type="project" value="UniProtKB-SubCell"/>
</dbReference>
<keyword evidence="4 6" id="KW-0658">Purine biosynthesis</keyword>
<dbReference type="HAMAP" id="MF_01926">
    <property type="entry name" value="PurS"/>
    <property type="match status" value="1"/>
</dbReference>
<dbReference type="UniPathway" id="UPA00074">
    <property type="reaction ID" value="UER00128"/>
</dbReference>
<keyword evidence="8" id="KW-1185">Reference proteome</keyword>
<name>A0A0R2EQ87_9LACO</name>
<dbReference type="NCBIfam" id="NF004630">
    <property type="entry name" value="PRK05974.1"/>
    <property type="match status" value="1"/>
</dbReference>
<keyword evidence="5 6" id="KW-0067">ATP-binding</keyword>
<dbReference type="EC" id="6.3.5.3" evidence="6"/>
<dbReference type="GO" id="GO:0005524">
    <property type="term" value="F:ATP binding"/>
    <property type="evidence" value="ECO:0007669"/>
    <property type="project" value="UniProtKB-UniRule"/>
</dbReference>
<comment type="subunit">
    <text evidence="6">Part of the FGAM synthase complex composed of 1 PurL, 1 PurQ and 2 PurS subunits.</text>
</comment>
<comment type="pathway">
    <text evidence="6">Purine metabolism; IMP biosynthesis via de novo pathway; 5-amino-1-(5-phospho-D-ribosyl)imidazole from N(2)-formyl-N(1)-(5-phospho-D-ribosyl)glycinamide: step 1/2.</text>
</comment>
<comment type="similarity">
    <text evidence="6">Belongs to the PurS family.</text>
</comment>